<evidence type="ECO:0000259" key="3">
    <source>
        <dbReference type="Pfam" id="PF03527"/>
    </source>
</evidence>
<organism evidence="6 7">
    <name type="scientific">Trinickia dabaoshanensis</name>
    <dbReference type="NCBI Taxonomy" id="564714"/>
    <lineage>
        <taxon>Bacteria</taxon>
        <taxon>Pseudomonadati</taxon>
        <taxon>Pseudomonadota</taxon>
        <taxon>Betaproteobacteria</taxon>
        <taxon>Burkholderiales</taxon>
        <taxon>Burkholderiaceae</taxon>
        <taxon>Trinickia</taxon>
    </lineage>
</organism>
<dbReference type="Proteomes" id="UP000235616">
    <property type="component" value="Unassembled WGS sequence"/>
</dbReference>
<sequence>MAEATVLLPKPTETFVAPLVNIHPKDVSSAVNDLDAWLRGISNGLITVERLETVAQNVPVLANIFAAIDVINDIRAMIQHGNRPPDAFDWVNLGLDLIGIVPFPPAMAEVRIGARPLLKLVREEIARSGKAVLEGGAQVLANAIFEVLAAHLNERYAGEIESFLTLVKNGLAEMLEKCATLIGELMTGLADLFAKVSGEKPLGVMGNVHAAERHAHEVAAGFVAYDAKQAMHGLFGLVADWAKIEAKGTINAANQVAKLANPNYGHDLKVLSDDLRMRIPEVKARIRGLNGTDVGHIAWVIQLAEQGVQRWRKSKDVHHATAIPSEGKTRVEDKKPAKTVETIPHTAPAEAPGPSKCNIRCPIPSPPQATTGSIGFALGDETLEHLDFTIGGAMPIVWERTYRSFFDANDEHGPLGARWITPYTTRFDIDESESKLVYHDAAGRSVKCPLLAPGGIHDNISEDFTLKRIDEHQLALTRGHELLELFEKHGDRFRLSLIRDRRGNQIALGYDEQGRLFRLVTANTQVAFKYDNRSRIVEAGQYDAKGELIAKLARYTYDAQNDLVGATDRYGNRRQYQYKHHLVTRYTDRTGRAMNLEWDGVDAKSKCVREWRDDGSDEVRLSWHPTLRRVEVTDALGQVTRHDYDIKGYTFRIVHPDGSEEWMYRDENDKLTEYIHRDGGVEQMTYDARGNLIRHHRVDGSVVEMAYDSKSQMVALTDPHGNVWRQAYDDKGNLTEQIDPLGHKTEYGYDAQGRLIKVKDAKGGVKQLAYDDAGQLTRYTDCSGKATKWKYDADGRLAETTDAAGNTTKYVYGENGQLEQVQSPAGLEKIQYDSEGRLRGHTDPLGRNTRYHYDTAGRISSRIDALDQSIAYRYDRLGRLTTLTDANGAAYQFRYDPVGRLLEEVAFDGKTTRYIYDQASGRLSSIDEAGQVTELEYDRGGRLAKRSSGASEERFVYDQSGRLIDAQNRYSKVQRFFDPVGNLVREHHAYTVFDQARSYVWHHQYDELGNRIKTVRPDGYAIDWLTYGSGHVHGMLLDGEERIQFERDDLHRETQRTLSSQLGHRTVYDPAGRVIQTALQREKAPMPVVDRRYRYDAAGQLTQIEDSNKGYIDYRYDPVGRLIEAASPWSRERFAFDPASNIVDAKGAGDAPRSVPVVFKPREENTLPQEVPKILGNLLKQYAGMHFAYDERGNLVTKQSPKGEQKYEWDAFNRLTAAMVKEGDRRVSASYFYDALGRRIAKAVNGEQTLFGWDGDTLAYESTEGGSTHYVYEAGSFVPLAQFVTPSPVEGFATPVWRAEDRYLPEEDPLQRVPRAATKAHVFYYHCDQIGTPYMMTDELGDVVWEATYKAWGETQEVIARASKAAGVVGRNLVRFQGQQEDPETGLSYNRHRYYDTSVGRFISSDPIGLAGGLNPFQYAENPIMWTDPLGLASKLMCRLCCDGSHGRSNKQERLKALADDPLQPSWVRGWVRNELRHIATGNRTSVRLPGNSRNSRTPGKELAHGRETEAKDGYCYRHSLLQDADLHKTQHKIGGY</sequence>
<evidence type="ECO:0000256" key="1">
    <source>
        <dbReference type="ARBA" id="ARBA00022737"/>
    </source>
</evidence>
<dbReference type="InterPro" id="IPR006530">
    <property type="entry name" value="YD"/>
</dbReference>
<feature type="domain" description="Teneurin-like YD-shell" evidence="5">
    <location>
        <begin position="768"/>
        <end position="925"/>
    </location>
</feature>
<dbReference type="Pfam" id="PF05593">
    <property type="entry name" value="RHS_repeat"/>
    <property type="match status" value="3"/>
</dbReference>
<evidence type="ECO:0000313" key="7">
    <source>
        <dbReference type="Proteomes" id="UP000235616"/>
    </source>
</evidence>
<feature type="domain" description="RHS protein conserved region" evidence="3">
    <location>
        <begin position="1322"/>
        <end position="1357"/>
    </location>
</feature>
<dbReference type="InterPro" id="IPR056823">
    <property type="entry name" value="TEN-like_YD-shell"/>
</dbReference>
<gene>
    <name evidence="6" type="ORF">C0Z18_28665</name>
</gene>
<protein>
    <submittedName>
        <fullName evidence="6">Sugar-binding protein</fullName>
    </submittedName>
</protein>
<dbReference type="PANTHER" id="PTHR32305">
    <property type="match status" value="1"/>
</dbReference>
<feature type="compositionally biased region" description="Basic and acidic residues" evidence="2">
    <location>
        <begin position="327"/>
        <end position="337"/>
    </location>
</feature>
<dbReference type="InterPro" id="IPR001826">
    <property type="entry name" value="RHS"/>
</dbReference>
<dbReference type="Pfam" id="PF20148">
    <property type="entry name" value="DUF6531"/>
    <property type="match status" value="1"/>
</dbReference>
<feature type="region of interest" description="Disordered" evidence="2">
    <location>
        <begin position="1483"/>
        <end position="1507"/>
    </location>
</feature>
<dbReference type="InterPro" id="IPR050708">
    <property type="entry name" value="T6SS_VgrG/RHS"/>
</dbReference>
<dbReference type="Pfam" id="PF03527">
    <property type="entry name" value="RHS"/>
    <property type="match status" value="1"/>
</dbReference>
<comment type="caution">
    <text evidence="6">The sequence shown here is derived from an EMBL/GenBank/DDBJ whole genome shotgun (WGS) entry which is preliminary data.</text>
</comment>
<keyword evidence="1" id="KW-0677">Repeat</keyword>
<evidence type="ECO:0000256" key="2">
    <source>
        <dbReference type="SAM" id="MobiDB-lite"/>
    </source>
</evidence>
<feature type="region of interest" description="Disordered" evidence="2">
    <location>
        <begin position="317"/>
        <end position="337"/>
    </location>
</feature>
<evidence type="ECO:0000259" key="5">
    <source>
        <dbReference type="Pfam" id="PF25023"/>
    </source>
</evidence>
<evidence type="ECO:0000313" key="6">
    <source>
        <dbReference type="EMBL" id="PMS15138.1"/>
    </source>
</evidence>
<dbReference type="CDD" id="cd20743">
    <property type="entry name" value="FIX_RhsA-like"/>
    <property type="match status" value="1"/>
</dbReference>
<dbReference type="OrthoDB" id="5445630at2"/>
<reference evidence="6 7" key="1">
    <citation type="submission" date="2018-01" db="EMBL/GenBank/DDBJ databases">
        <title>Whole genome analyses suggest that Burkholderia sensu lato contains two further novel genera in the rhizoxinica-symbiotica group Mycetohabitans gen. nov., and Trinickia gen. nov.: implications for the evolution of diazotrophy and nodulation in the Burkholderiaceae.</title>
        <authorList>
            <person name="Estrada-de los Santos P."/>
            <person name="Palmer M."/>
            <person name="Chavez-Ramirez B."/>
            <person name="Beukes C."/>
            <person name="Steenkamp E.T."/>
            <person name="Hirsch A.M."/>
            <person name="Manyaka P."/>
            <person name="Maluk M."/>
            <person name="Lafos M."/>
            <person name="Crook M."/>
            <person name="Gross E."/>
            <person name="Simon M.F."/>
            <person name="Bueno dos Reis Junior F."/>
            <person name="Poole P.S."/>
            <person name="Venter S.N."/>
            <person name="James E.K."/>
        </authorList>
    </citation>
    <scope>NUCLEOTIDE SEQUENCE [LARGE SCALE GENOMIC DNA]</scope>
    <source>
        <strain evidence="6 7">GIMN1.004</strain>
    </source>
</reference>
<name>A0A2N7VDA1_9BURK</name>
<dbReference type="Gene3D" id="2.180.10.10">
    <property type="entry name" value="RHS repeat-associated core"/>
    <property type="match status" value="3"/>
</dbReference>
<feature type="domain" description="Teneurin-like YD-shell" evidence="5">
    <location>
        <begin position="1179"/>
        <end position="1248"/>
    </location>
</feature>
<dbReference type="RefSeq" id="WP_102648821.1">
    <property type="nucleotide sequence ID" value="NZ_PNYA01000035.1"/>
</dbReference>
<dbReference type="PANTHER" id="PTHR32305:SF15">
    <property type="entry name" value="PROTEIN RHSA-RELATED"/>
    <property type="match status" value="1"/>
</dbReference>
<accession>A0A2N7VDA1</accession>
<evidence type="ECO:0000259" key="4">
    <source>
        <dbReference type="Pfam" id="PF20148"/>
    </source>
</evidence>
<dbReference type="InterPro" id="IPR031325">
    <property type="entry name" value="RHS_repeat"/>
</dbReference>
<keyword evidence="7" id="KW-1185">Reference proteome</keyword>
<feature type="domain" description="DUF6531" evidence="4">
    <location>
        <begin position="374"/>
        <end position="446"/>
    </location>
</feature>
<dbReference type="EMBL" id="PNYA01000035">
    <property type="protein sequence ID" value="PMS15138.1"/>
    <property type="molecule type" value="Genomic_DNA"/>
</dbReference>
<dbReference type="InterPro" id="IPR022385">
    <property type="entry name" value="Rhs_assc_core"/>
</dbReference>
<proteinExistence type="predicted"/>
<dbReference type="Pfam" id="PF25023">
    <property type="entry name" value="TEN_YD-shell"/>
    <property type="match status" value="2"/>
</dbReference>
<dbReference type="InterPro" id="IPR045351">
    <property type="entry name" value="DUF6531"/>
</dbReference>
<dbReference type="NCBIfam" id="TIGR03696">
    <property type="entry name" value="Rhs_assc_core"/>
    <property type="match status" value="1"/>
</dbReference>
<feature type="compositionally biased region" description="Polar residues" evidence="2">
    <location>
        <begin position="1483"/>
        <end position="1498"/>
    </location>
</feature>
<dbReference type="NCBIfam" id="TIGR01643">
    <property type="entry name" value="YD_repeat_2x"/>
    <property type="match status" value="8"/>
</dbReference>